<dbReference type="SUPFAM" id="SSF56784">
    <property type="entry name" value="HAD-like"/>
    <property type="match status" value="1"/>
</dbReference>
<dbReference type="NCBIfam" id="TIGR01681">
    <property type="entry name" value="HAD-SF-IIIC"/>
    <property type="match status" value="1"/>
</dbReference>
<dbReference type="InterPro" id="IPR010037">
    <property type="entry name" value="FkbH_domain"/>
</dbReference>
<organism evidence="2 3">
    <name type="scientific">Acetobacter aceti</name>
    <dbReference type="NCBI Taxonomy" id="435"/>
    <lineage>
        <taxon>Bacteria</taxon>
        <taxon>Pseudomonadati</taxon>
        <taxon>Pseudomonadota</taxon>
        <taxon>Alphaproteobacteria</taxon>
        <taxon>Acetobacterales</taxon>
        <taxon>Acetobacteraceae</taxon>
        <taxon>Acetobacter</taxon>
        <taxon>Acetobacter subgen. Acetobacter</taxon>
    </lineage>
</organism>
<gene>
    <name evidence="2" type="ORF">AAJCM20276_16650</name>
</gene>
<reference evidence="2 3" key="1">
    <citation type="submission" date="2020-07" db="EMBL/GenBank/DDBJ databases">
        <title>Complete Genome Sequence of an acetic acid bacterium, Acetobacter aceti JCM20276.</title>
        <authorList>
            <person name="Hirose Y."/>
            <person name="Mihara H."/>
        </authorList>
    </citation>
    <scope>NUCLEOTIDE SEQUENCE [LARGE SCALE GENOMIC DNA]</scope>
    <source>
        <strain evidence="2 3">JCM20276</strain>
    </source>
</reference>
<dbReference type="InterPro" id="IPR010033">
    <property type="entry name" value="HAD_SF_ppase_IIIC"/>
</dbReference>
<dbReference type="RefSeq" id="WP_232091914.1">
    <property type="nucleotide sequence ID" value="NZ_AP023326.1"/>
</dbReference>
<evidence type="ECO:0000313" key="3">
    <source>
        <dbReference type="Proteomes" id="UP000515220"/>
    </source>
</evidence>
<accession>A0A6S6PK62</accession>
<dbReference type="GO" id="GO:0016788">
    <property type="term" value="F:hydrolase activity, acting on ester bonds"/>
    <property type="evidence" value="ECO:0007669"/>
    <property type="project" value="UniProtKB-ARBA"/>
</dbReference>
<dbReference type="AlphaFoldDB" id="A0A6S6PK62"/>
<dbReference type="InterPro" id="IPR036514">
    <property type="entry name" value="SGNH_hydro_sf"/>
</dbReference>
<dbReference type="Gene3D" id="3.40.50.1000">
    <property type="entry name" value="HAD superfamily/HAD-like"/>
    <property type="match status" value="1"/>
</dbReference>
<dbReference type="NCBIfam" id="TIGR01686">
    <property type="entry name" value="FkbH"/>
    <property type="match status" value="1"/>
</dbReference>
<dbReference type="InterPro" id="IPR036412">
    <property type="entry name" value="HAD-like_sf"/>
</dbReference>
<sequence length="594" mass="65592">MSDLPLSAKIIPGLGDILSTGTRIVAGAWPFGEADSFRELKVHIMGTTTTDMLARAIAIGCVQENIRPHITQSLYGSFMQDVLNPASEFYSIKPDIAVIVSDWRSLVADIPASTSEEDVSAIIDKKANEILSMWRRISQNCGAKIIHHFPPPPQFRLTGVAEQYLPASYTNQLQLLLRRLWSAETFGVQIIDFGQFALEYGNAAAFAPRSWYSAKLPIENSALPAYVPLFRSALRGALNTAKKALVLDLDNTLWGGVIGDDGVDGIKIGSGDAVSEAYAAFQRYVKLLADRGIILAVCSKNNPDIAKTGFDKPGSILKVSDFAAFEASWGDKASGLRKIAKQLNIGLDALVFVDDNPAECTLVQQELPQIGTVHLDGDPADFIAQVEQGYWFQFQKYSRDDFARTQAYAMRAAALAEQDDASDLPSYLRSLEMLGQAVRPTEGQIERVVQLGQKTNQFNLLTQRFDEQTVRGFMADDGNVVLACSLKDKFGDHGLVSILIAQKQNDHLDIVEWTMSCRVFSRTFEQFIMNELIRIAQERNIRRIVGRFKATAKNSVVADLYERLGFVREGDDMWVLNLADVTAPLETYVTAVSA</sequence>
<evidence type="ECO:0000313" key="2">
    <source>
        <dbReference type="EMBL" id="BCI67041.1"/>
    </source>
</evidence>
<dbReference type="Proteomes" id="UP000515220">
    <property type="component" value="Chromosome"/>
</dbReference>
<dbReference type="Gene3D" id="3.40.50.1110">
    <property type="entry name" value="SGNH hydrolase"/>
    <property type="match status" value="1"/>
</dbReference>
<dbReference type="Pfam" id="PF21211">
    <property type="entry name" value="FkbH_N"/>
    <property type="match status" value="1"/>
</dbReference>
<name>A0A6S6PK62_ACEAC</name>
<dbReference type="InterPro" id="IPR049369">
    <property type="entry name" value="BF1531-like_N"/>
</dbReference>
<dbReference type="EMBL" id="AP023326">
    <property type="protein sequence ID" value="BCI67041.1"/>
    <property type="molecule type" value="Genomic_DNA"/>
</dbReference>
<protein>
    <submittedName>
        <fullName evidence="2">Methoxymalonyl-ACP biosynthesis protein FkbH</fullName>
    </submittedName>
</protein>
<dbReference type="InterPro" id="IPR023214">
    <property type="entry name" value="HAD_sf"/>
</dbReference>
<proteinExistence type="predicted"/>
<evidence type="ECO:0000259" key="1">
    <source>
        <dbReference type="Pfam" id="PF21211"/>
    </source>
</evidence>
<feature type="domain" description="BF1531-like N-terminal" evidence="1">
    <location>
        <begin position="41"/>
        <end position="225"/>
    </location>
</feature>